<name>A0ABU0E5R3_9FIRM</name>
<dbReference type="Pfam" id="PF02674">
    <property type="entry name" value="Colicin_V"/>
    <property type="match status" value="1"/>
</dbReference>
<accession>A0ABU0E5R3</accession>
<evidence type="ECO:0000256" key="1">
    <source>
        <dbReference type="ARBA" id="ARBA00004141"/>
    </source>
</evidence>
<sequence>MEFPLQLSIFIPIFFVAMLVYYAWKGYHNGLILEAIITASLLICILVAWFLSDILGSQFYLVDKPVIDTGIAIANQTIVTLANRVIWFVLLFLITNIVLRILRVWIRKMNKIKMVGTLNQVLGSILALVKGCLYVIVLIVVLASPIFSNGKAVMNNSGITPIKDMIQQHVPIAGTALSAFDYIDRIREGEPIDLDSLLDL</sequence>
<keyword evidence="3 5" id="KW-1133">Transmembrane helix</keyword>
<dbReference type="RefSeq" id="WP_307409665.1">
    <property type="nucleotide sequence ID" value="NZ_JAUSUR010000006.1"/>
</dbReference>
<keyword evidence="7" id="KW-1185">Reference proteome</keyword>
<gene>
    <name evidence="6" type="ORF">J2S15_002990</name>
</gene>
<feature type="transmembrane region" description="Helical" evidence="5">
    <location>
        <begin position="6"/>
        <end position="24"/>
    </location>
</feature>
<protein>
    <submittedName>
        <fullName evidence="6">Membrane protein required for colicin V production</fullName>
    </submittedName>
</protein>
<comment type="caution">
    <text evidence="6">The sequence shown here is derived from an EMBL/GenBank/DDBJ whole genome shotgun (WGS) entry which is preliminary data.</text>
</comment>
<feature type="transmembrane region" description="Helical" evidence="5">
    <location>
        <begin position="31"/>
        <end position="51"/>
    </location>
</feature>
<feature type="transmembrane region" description="Helical" evidence="5">
    <location>
        <begin position="85"/>
        <end position="106"/>
    </location>
</feature>
<reference evidence="6 7" key="1">
    <citation type="submission" date="2023-07" db="EMBL/GenBank/DDBJ databases">
        <title>Genomic Encyclopedia of Type Strains, Phase IV (KMG-IV): sequencing the most valuable type-strain genomes for metagenomic binning, comparative biology and taxonomic classification.</title>
        <authorList>
            <person name="Goeker M."/>
        </authorList>
    </citation>
    <scope>NUCLEOTIDE SEQUENCE [LARGE SCALE GENOMIC DNA]</scope>
    <source>
        <strain evidence="6 7">DSM 16784</strain>
    </source>
</reference>
<dbReference type="PANTHER" id="PTHR37306">
    <property type="entry name" value="COLICIN V PRODUCTION PROTEIN"/>
    <property type="match status" value="1"/>
</dbReference>
<comment type="subcellular location">
    <subcellularLocation>
        <location evidence="1">Membrane</location>
        <topology evidence="1">Multi-pass membrane protein</topology>
    </subcellularLocation>
</comment>
<keyword evidence="2 5" id="KW-0812">Transmembrane</keyword>
<dbReference type="PANTHER" id="PTHR37306:SF1">
    <property type="entry name" value="COLICIN V PRODUCTION PROTEIN"/>
    <property type="match status" value="1"/>
</dbReference>
<dbReference type="InterPro" id="IPR003825">
    <property type="entry name" value="Colicin-V_CvpA"/>
</dbReference>
<organism evidence="6 7">
    <name type="scientific">Breznakia pachnodae</name>
    <dbReference type="NCBI Taxonomy" id="265178"/>
    <lineage>
        <taxon>Bacteria</taxon>
        <taxon>Bacillati</taxon>
        <taxon>Bacillota</taxon>
        <taxon>Erysipelotrichia</taxon>
        <taxon>Erysipelotrichales</taxon>
        <taxon>Erysipelotrichaceae</taxon>
        <taxon>Breznakia</taxon>
    </lineage>
</organism>
<keyword evidence="4 5" id="KW-0472">Membrane</keyword>
<evidence type="ECO:0000313" key="6">
    <source>
        <dbReference type="EMBL" id="MDQ0362236.1"/>
    </source>
</evidence>
<proteinExistence type="predicted"/>
<dbReference type="EMBL" id="JAUSUR010000006">
    <property type="protein sequence ID" value="MDQ0362236.1"/>
    <property type="molecule type" value="Genomic_DNA"/>
</dbReference>
<dbReference type="Proteomes" id="UP001230220">
    <property type="component" value="Unassembled WGS sequence"/>
</dbReference>
<evidence type="ECO:0000313" key="7">
    <source>
        <dbReference type="Proteomes" id="UP001230220"/>
    </source>
</evidence>
<evidence type="ECO:0000256" key="5">
    <source>
        <dbReference type="SAM" id="Phobius"/>
    </source>
</evidence>
<feature type="transmembrane region" description="Helical" evidence="5">
    <location>
        <begin position="127"/>
        <end position="147"/>
    </location>
</feature>
<evidence type="ECO:0000256" key="3">
    <source>
        <dbReference type="ARBA" id="ARBA00022989"/>
    </source>
</evidence>
<evidence type="ECO:0000256" key="2">
    <source>
        <dbReference type="ARBA" id="ARBA00022692"/>
    </source>
</evidence>
<evidence type="ECO:0000256" key="4">
    <source>
        <dbReference type="ARBA" id="ARBA00023136"/>
    </source>
</evidence>